<dbReference type="PROSITE" id="PS51257">
    <property type="entry name" value="PROKAR_LIPOPROTEIN"/>
    <property type="match status" value="1"/>
</dbReference>
<keyword evidence="1" id="KW-0732">Signal</keyword>
<dbReference type="RefSeq" id="WP_066774153.1">
    <property type="nucleotide sequence ID" value="NZ_CP013244.1"/>
</dbReference>
<dbReference type="KEGG" id="cbot:ATE48_18425"/>
<gene>
    <name evidence="2" type="ORF">ATE48_18425</name>
</gene>
<sequence>MRYGIVAILAAFTLAACATSPEAPSGAPTLVIAPGAPAPAQSRFYADCISQAAGANSYDREANVLRFHCTGAVAQRFFEGLANWSTQIGSQYEAEGVMWRFTSTIRENPSFVDFCRRTTAQAYDCTIVLNVGAFLTE</sequence>
<dbReference type="EMBL" id="CP013244">
    <property type="protein sequence ID" value="ANP47734.1"/>
    <property type="molecule type" value="Genomic_DNA"/>
</dbReference>
<feature type="signal peptide" evidence="1">
    <location>
        <begin position="1"/>
        <end position="18"/>
    </location>
</feature>
<dbReference type="Proteomes" id="UP000092498">
    <property type="component" value="Chromosome"/>
</dbReference>
<evidence type="ECO:0000313" key="2">
    <source>
        <dbReference type="EMBL" id="ANP47734.1"/>
    </source>
</evidence>
<reference evidence="2 3" key="1">
    <citation type="submission" date="2015-11" db="EMBL/GenBank/DDBJ databases">
        <title>Whole-Genome Sequence of Candidatus Oderbacter manganicum from the National Park Lower Oder Valley, Germany.</title>
        <authorList>
            <person name="Braun B."/>
            <person name="Liere K."/>
            <person name="Szewzyk U."/>
        </authorList>
    </citation>
    <scope>NUCLEOTIDE SEQUENCE [LARGE SCALE GENOMIC DNA]</scope>
    <source>
        <strain evidence="2 3">OTSz_A_272</strain>
    </source>
</reference>
<protein>
    <recommendedName>
        <fullName evidence="4">Lipoprotein</fullName>
    </recommendedName>
</protein>
<evidence type="ECO:0000313" key="3">
    <source>
        <dbReference type="Proteomes" id="UP000092498"/>
    </source>
</evidence>
<dbReference type="STRING" id="1759059.ATE48_18425"/>
<feature type="chain" id="PRO_5008519049" description="Lipoprotein" evidence="1">
    <location>
        <begin position="19"/>
        <end position="137"/>
    </location>
</feature>
<name>A0A1B1AMF4_9PROT</name>
<dbReference type="OrthoDB" id="7206828at2"/>
<evidence type="ECO:0000256" key="1">
    <source>
        <dbReference type="SAM" id="SignalP"/>
    </source>
</evidence>
<evidence type="ECO:0008006" key="4">
    <source>
        <dbReference type="Google" id="ProtNLM"/>
    </source>
</evidence>
<keyword evidence="3" id="KW-1185">Reference proteome</keyword>
<accession>A0A1B1AMF4</accession>
<proteinExistence type="predicted"/>
<organism evidence="2 3">
    <name type="scientific">Candidatus Viadribacter manganicus</name>
    <dbReference type="NCBI Taxonomy" id="1759059"/>
    <lineage>
        <taxon>Bacteria</taxon>
        <taxon>Pseudomonadati</taxon>
        <taxon>Pseudomonadota</taxon>
        <taxon>Alphaproteobacteria</taxon>
        <taxon>Hyphomonadales</taxon>
        <taxon>Hyphomonadaceae</taxon>
        <taxon>Candidatus Viadribacter</taxon>
    </lineage>
</organism>
<dbReference type="AlphaFoldDB" id="A0A1B1AMF4"/>
<dbReference type="InParanoid" id="A0A1B1AMF4"/>